<gene>
    <name evidence="1" type="ORF">BpHYR1_030692</name>
</gene>
<keyword evidence="2" id="KW-1185">Reference proteome</keyword>
<dbReference type="EMBL" id="REGN01001741">
    <property type="protein sequence ID" value="RNA32828.1"/>
    <property type="molecule type" value="Genomic_DNA"/>
</dbReference>
<reference evidence="1 2" key="1">
    <citation type="journal article" date="2018" name="Sci. Rep.">
        <title>Genomic signatures of local adaptation to the degree of environmental predictability in rotifers.</title>
        <authorList>
            <person name="Franch-Gras L."/>
            <person name="Hahn C."/>
            <person name="Garcia-Roger E.M."/>
            <person name="Carmona M.J."/>
            <person name="Serra M."/>
            <person name="Gomez A."/>
        </authorList>
    </citation>
    <scope>NUCLEOTIDE SEQUENCE [LARGE SCALE GENOMIC DNA]</scope>
    <source>
        <strain evidence="1">HYR1</strain>
    </source>
</reference>
<evidence type="ECO:0008006" key="3">
    <source>
        <dbReference type="Google" id="ProtNLM"/>
    </source>
</evidence>
<name>A0A3M7SB81_BRAPC</name>
<evidence type="ECO:0000313" key="1">
    <source>
        <dbReference type="EMBL" id="RNA32828.1"/>
    </source>
</evidence>
<organism evidence="1 2">
    <name type="scientific">Brachionus plicatilis</name>
    <name type="common">Marine rotifer</name>
    <name type="synonym">Brachionus muelleri</name>
    <dbReference type="NCBI Taxonomy" id="10195"/>
    <lineage>
        <taxon>Eukaryota</taxon>
        <taxon>Metazoa</taxon>
        <taxon>Spiralia</taxon>
        <taxon>Gnathifera</taxon>
        <taxon>Rotifera</taxon>
        <taxon>Eurotatoria</taxon>
        <taxon>Monogononta</taxon>
        <taxon>Pseudotrocha</taxon>
        <taxon>Ploima</taxon>
        <taxon>Brachionidae</taxon>
        <taxon>Brachionus</taxon>
    </lineage>
</organism>
<proteinExistence type="predicted"/>
<evidence type="ECO:0000313" key="2">
    <source>
        <dbReference type="Proteomes" id="UP000276133"/>
    </source>
</evidence>
<comment type="caution">
    <text evidence="1">The sequence shown here is derived from an EMBL/GenBank/DDBJ whole genome shotgun (WGS) entry which is preliminary data.</text>
</comment>
<dbReference type="OrthoDB" id="10014409at2759"/>
<accession>A0A3M7SB81</accession>
<dbReference type="AlphaFoldDB" id="A0A3M7SB81"/>
<sequence length="157" mass="18284">MNNNFNLCFVSKNNLAQLDNVRNDMLIMNFVKTSPQLILSDQLNSAPFKIESGVKQGGLLSSFLFNIFIEDLNEDHLKQEIGAQFKNNNASKIRAEKRVYATRSPGVLRRQNKLSFYDLISIYNNNVSLKEDLITEEKRRFNHHDHHKKILQSRIYV</sequence>
<protein>
    <recommendedName>
        <fullName evidence="3">Reverse transcriptase domain-containing protein</fullName>
    </recommendedName>
</protein>
<dbReference type="Proteomes" id="UP000276133">
    <property type="component" value="Unassembled WGS sequence"/>
</dbReference>